<evidence type="ECO:0000313" key="2">
    <source>
        <dbReference type="EMBL" id="MPC61596.1"/>
    </source>
</evidence>
<feature type="compositionally biased region" description="Polar residues" evidence="1">
    <location>
        <begin position="53"/>
        <end position="62"/>
    </location>
</feature>
<reference evidence="2 3" key="1">
    <citation type="submission" date="2019-05" db="EMBL/GenBank/DDBJ databases">
        <title>Another draft genome of Portunus trituberculatus and its Hox gene families provides insights of decapod evolution.</title>
        <authorList>
            <person name="Jeong J.-H."/>
            <person name="Song I."/>
            <person name="Kim S."/>
            <person name="Choi T."/>
            <person name="Kim D."/>
            <person name="Ryu S."/>
            <person name="Kim W."/>
        </authorList>
    </citation>
    <scope>NUCLEOTIDE SEQUENCE [LARGE SCALE GENOMIC DNA]</scope>
    <source>
        <tissue evidence="2">Muscle</tissue>
    </source>
</reference>
<sequence length="62" mass="6606">MPSSLATSSSFSSDSAEAEKKPPTTLGHQIQRKRKSAPMTSLYPKGSCVWTEATDTQGGIPH</sequence>
<feature type="region of interest" description="Disordered" evidence="1">
    <location>
        <begin position="1"/>
        <end position="62"/>
    </location>
</feature>
<keyword evidence="3" id="KW-1185">Reference proteome</keyword>
<gene>
    <name evidence="2" type="ORF">E2C01_055670</name>
</gene>
<accession>A0A5B7GVE6</accession>
<protein>
    <submittedName>
        <fullName evidence="2">Uncharacterized protein</fullName>
    </submittedName>
</protein>
<evidence type="ECO:0000256" key="1">
    <source>
        <dbReference type="SAM" id="MobiDB-lite"/>
    </source>
</evidence>
<proteinExistence type="predicted"/>
<organism evidence="2 3">
    <name type="scientific">Portunus trituberculatus</name>
    <name type="common">Swimming crab</name>
    <name type="synonym">Neptunus trituberculatus</name>
    <dbReference type="NCBI Taxonomy" id="210409"/>
    <lineage>
        <taxon>Eukaryota</taxon>
        <taxon>Metazoa</taxon>
        <taxon>Ecdysozoa</taxon>
        <taxon>Arthropoda</taxon>
        <taxon>Crustacea</taxon>
        <taxon>Multicrustacea</taxon>
        <taxon>Malacostraca</taxon>
        <taxon>Eumalacostraca</taxon>
        <taxon>Eucarida</taxon>
        <taxon>Decapoda</taxon>
        <taxon>Pleocyemata</taxon>
        <taxon>Brachyura</taxon>
        <taxon>Eubrachyura</taxon>
        <taxon>Portunoidea</taxon>
        <taxon>Portunidae</taxon>
        <taxon>Portuninae</taxon>
        <taxon>Portunus</taxon>
    </lineage>
</organism>
<feature type="compositionally biased region" description="Low complexity" evidence="1">
    <location>
        <begin position="1"/>
        <end position="15"/>
    </location>
</feature>
<dbReference type="AlphaFoldDB" id="A0A5B7GVE6"/>
<dbReference type="EMBL" id="VSRR010018684">
    <property type="protein sequence ID" value="MPC61596.1"/>
    <property type="molecule type" value="Genomic_DNA"/>
</dbReference>
<comment type="caution">
    <text evidence="2">The sequence shown here is derived from an EMBL/GenBank/DDBJ whole genome shotgun (WGS) entry which is preliminary data.</text>
</comment>
<dbReference type="Proteomes" id="UP000324222">
    <property type="component" value="Unassembled WGS sequence"/>
</dbReference>
<name>A0A5B7GVE6_PORTR</name>
<evidence type="ECO:0000313" key="3">
    <source>
        <dbReference type="Proteomes" id="UP000324222"/>
    </source>
</evidence>